<feature type="domain" description="BON" evidence="1">
    <location>
        <begin position="3"/>
        <end position="71"/>
    </location>
</feature>
<protein>
    <submittedName>
        <fullName evidence="2">BON domain-containing protein</fullName>
    </submittedName>
</protein>
<dbReference type="InterPro" id="IPR007055">
    <property type="entry name" value="BON_dom"/>
</dbReference>
<name>A0ABT5XP81_9FLAO</name>
<evidence type="ECO:0000313" key="2">
    <source>
        <dbReference type="EMBL" id="MDF0707708.1"/>
    </source>
</evidence>
<dbReference type="InterPro" id="IPR014004">
    <property type="entry name" value="Transpt-assoc_nodulatn_dom_bac"/>
</dbReference>
<proteinExistence type="predicted"/>
<dbReference type="PANTHER" id="PTHR34606:SF15">
    <property type="entry name" value="BON DOMAIN-CONTAINING PROTEIN"/>
    <property type="match status" value="1"/>
</dbReference>
<organism evidence="2 3">
    <name type="scientific">Flagellimonas okinawensis</name>
    <dbReference type="NCBI Taxonomy" id="3031324"/>
    <lineage>
        <taxon>Bacteria</taxon>
        <taxon>Pseudomonadati</taxon>
        <taxon>Bacteroidota</taxon>
        <taxon>Flavobacteriia</taxon>
        <taxon>Flavobacteriales</taxon>
        <taxon>Flavobacteriaceae</taxon>
        <taxon>Flagellimonas</taxon>
    </lineage>
</organism>
<sequence>MKSNATLRMDVQNALKRQPLLHADQIGVTADHGVVSLFGTVDSCAKKLEAENVASAVIGVKTLVKNIQVEFRDAFKNANGQMGGKVLKILMSNPCVPHDGLTVNVEDGWVTLEGELPWNHQKEAAESAVRFLSGVRGITNNVKIVP</sequence>
<dbReference type="Proteomes" id="UP001217083">
    <property type="component" value="Unassembled WGS sequence"/>
</dbReference>
<dbReference type="RefSeq" id="WP_275649676.1">
    <property type="nucleotide sequence ID" value="NZ_JARFVA010000003.1"/>
</dbReference>
<dbReference type="InterPro" id="IPR051686">
    <property type="entry name" value="Lipoprotein_DolP"/>
</dbReference>
<dbReference type="EMBL" id="JARFVA010000003">
    <property type="protein sequence ID" value="MDF0707708.1"/>
    <property type="molecule type" value="Genomic_DNA"/>
</dbReference>
<dbReference type="SMART" id="SM00749">
    <property type="entry name" value="BON"/>
    <property type="match status" value="2"/>
</dbReference>
<evidence type="ECO:0000313" key="3">
    <source>
        <dbReference type="Proteomes" id="UP001217083"/>
    </source>
</evidence>
<gene>
    <name evidence="2" type="ORF">PY091_10810</name>
</gene>
<dbReference type="PROSITE" id="PS50914">
    <property type="entry name" value="BON"/>
    <property type="match status" value="2"/>
</dbReference>
<reference evidence="2 3" key="1">
    <citation type="submission" date="2023-03" db="EMBL/GenBank/DDBJ databases">
        <title>Muricauda XX sp. nov. and Muricauda XXX sp. nov., two novel species isolated from Okinawa Trough.</title>
        <authorList>
            <person name="Cao W."/>
            <person name="Deng X."/>
        </authorList>
    </citation>
    <scope>NUCLEOTIDE SEQUENCE [LARGE SCALE GENOMIC DNA]</scope>
    <source>
        <strain evidence="2 3">81s02</strain>
    </source>
</reference>
<dbReference type="PANTHER" id="PTHR34606">
    <property type="entry name" value="BON DOMAIN-CONTAINING PROTEIN"/>
    <property type="match status" value="1"/>
</dbReference>
<comment type="caution">
    <text evidence="2">The sequence shown here is derived from an EMBL/GenBank/DDBJ whole genome shotgun (WGS) entry which is preliminary data.</text>
</comment>
<dbReference type="Pfam" id="PF04972">
    <property type="entry name" value="BON"/>
    <property type="match status" value="2"/>
</dbReference>
<keyword evidence="3" id="KW-1185">Reference proteome</keyword>
<evidence type="ECO:0000259" key="1">
    <source>
        <dbReference type="PROSITE" id="PS50914"/>
    </source>
</evidence>
<accession>A0ABT5XP81</accession>
<feature type="domain" description="BON" evidence="1">
    <location>
        <begin position="78"/>
        <end position="146"/>
    </location>
</feature>
<dbReference type="Gene3D" id="3.30.1340.30">
    <property type="match status" value="2"/>
</dbReference>